<keyword evidence="1" id="KW-1133">Transmembrane helix</keyword>
<organism evidence="2 3">
    <name type="scientific">Posidoniimonas polymericola</name>
    <dbReference type="NCBI Taxonomy" id="2528002"/>
    <lineage>
        <taxon>Bacteria</taxon>
        <taxon>Pseudomonadati</taxon>
        <taxon>Planctomycetota</taxon>
        <taxon>Planctomycetia</taxon>
        <taxon>Pirellulales</taxon>
        <taxon>Lacipirellulaceae</taxon>
        <taxon>Posidoniimonas</taxon>
    </lineage>
</organism>
<keyword evidence="1" id="KW-0472">Membrane</keyword>
<accession>A0A5C5ZEA2</accession>
<dbReference type="GO" id="GO:0005886">
    <property type="term" value="C:plasma membrane"/>
    <property type="evidence" value="ECO:0007669"/>
    <property type="project" value="TreeGrafter"/>
</dbReference>
<dbReference type="EMBL" id="SJPO01000001">
    <property type="protein sequence ID" value="TWT85480.1"/>
    <property type="molecule type" value="Genomic_DNA"/>
</dbReference>
<gene>
    <name evidence="2" type="primary">bepG</name>
    <name evidence="2" type="ORF">Pla123a_02870</name>
</gene>
<feature type="transmembrane region" description="Helical" evidence="1">
    <location>
        <begin position="50"/>
        <end position="72"/>
    </location>
</feature>
<keyword evidence="3" id="KW-1185">Reference proteome</keyword>
<reference evidence="2 3" key="1">
    <citation type="submission" date="2019-02" db="EMBL/GenBank/DDBJ databases">
        <title>Deep-cultivation of Planctomycetes and their phenomic and genomic characterization uncovers novel biology.</title>
        <authorList>
            <person name="Wiegand S."/>
            <person name="Jogler M."/>
            <person name="Boedeker C."/>
            <person name="Pinto D."/>
            <person name="Vollmers J."/>
            <person name="Rivas-Marin E."/>
            <person name="Kohn T."/>
            <person name="Peeters S.H."/>
            <person name="Heuer A."/>
            <person name="Rast P."/>
            <person name="Oberbeckmann S."/>
            <person name="Bunk B."/>
            <person name="Jeske O."/>
            <person name="Meyerdierks A."/>
            <person name="Storesund J.E."/>
            <person name="Kallscheuer N."/>
            <person name="Luecker S."/>
            <person name="Lage O.M."/>
            <person name="Pohl T."/>
            <person name="Merkel B.J."/>
            <person name="Hornburger P."/>
            <person name="Mueller R.-W."/>
            <person name="Bruemmer F."/>
            <person name="Labrenz M."/>
            <person name="Spormann A.M."/>
            <person name="Op Den Camp H."/>
            <person name="Overmann J."/>
            <person name="Amann R."/>
            <person name="Jetten M.S.M."/>
            <person name="Mascher T."/>
            <person name="Medema M.H."/>
            <person name="Devos D.P."/>
            <person name="Kaster A.-K."/>
            <person name="Ovreas L."/>
            <person name="Rohde M."/>
            <person name="Galperin M.Y."/>
            <person name="Jogler C."/>
        </authorList>
    </citation>
    <scope>NUCLEOTIDE SEQUENCE [LARGE SCALE GENOMIC DNA]</scope>
    <source>
        <strain evidence="2 3">Pla123a</strain>
    </source>
</reference>
<dbReference type="SUPFAM" id="SSF82866">
    <property type="entry name" value="Multidrug efflux transporter AcrB transmembrane domain"/>
    <property type="match status" value="1"/>
</dbReference>
<evidence type="ECO:0000313" key="2">
    <source>
        <dbReference type="EMBL" id="TWT85480.1"/>
    </source>
</evidence>
<evidence type="ECO:0000313" key="3">
    <source>
        <dbReference type="Proteomes" id="UP000318478"/>
    </source>
</evidence>
<sequence>MSIREAAISASQLRFRAILMTAFSSILGFLPLLISSGAGAASRQAVGNAVVGGMIAATASSLLFVPTFFVVFRGLGEWAGRKPKDKSA</sequence>
<comment type="caution">
    <text evidence="2">The sequence shown here is derived from an EMBL/GenBank/DDBJ whole genome shotgun (WGS) entry which is preliminary data.</text>
</comment>
<evidence type="ECO:0000256" key="1">
    <source>
        <dbReference type="SAM" id="Phobius"/>
    </source>
</evidence>
<dbReference type="Pfam" id="PF00873">
    <property type="entry name" value="ACR_tran"/>
    <property type="match status" value="1"/>
</dbReference>
<keyword evidence="1" id="KW-0812">Transmembrane</keyword>
<dbReference type="Gene3D" id="1.20.1640.10">
    <property type="entry name" value="Multidrug efflux transporter AcrB transmembrane domain"/>
    <property type="match status" value="1"/>
</dbReference>
<dbReference type="PANTHER" id="PTHR32063:SF13">
    <property type="entry name" value="MULTIDRUG EFFLUX PUMP SUBUNIT ACRB-RELATED"/>
    <property type="match status" value="1"/>
</dbReference>
<dbReference type="GO" id="GO:0042910">
    <property type="term" value="F:xenobiotic transmembrane transporter activity"/>
    <property type="evidence" value="ECO:0007669"/>
    <property type="project" value="TreeGrafter"/>
</dbReference>
<dbReference type="PANTHER" id="PTHR32063">
    <property type="match status" value="1"/>
</dbReference>
<dbReference type="AlphaFoldDB" id="A0A5C5ZEA2"/>
<dbReference type="InterPro" id="IPR001036">
    <property type="entry name" value="Acrflvin-R"/>
</dbReference>
<dbReference type="Proteomes" id="UP000318478">
    <property type="component" value="Unassembled WGS sequence"/>
</dbReference>
<protein>
    <submittedName>
        <fullName evidence="2">Efflux pump membrane transporter BepG</fullName>
    </submittedName>
</protein>
<proteinExistence type="predicted"/>
<name>A0A5C5ZEA2_9BACT</name>